<dbReference type="STRING" id="7757.ENSPMAP00000001202"/>
<feature type="domain" description="Amino acid transporter transmembrane" evidence="6">
    <location>
        <begin position="70"/>
        <end position="490"/>
    </location>
</feature>
<keyword evidence="2 5" id="KW-0812">Transmembrane</keyword>
<evidence type="ECO:0000256" key="1">
    <source>
        <dbReference type="ARBA" id="ARBA00004141"/>
    </source>
</evidence>
<feature type="transmembrane region" description="Helical" evidence="5">
    <location>
        <begin position="195"/>
        <end position="215"/>
    </location>
</feature>
<feature type="transmembrane region" description="Helical" evidence="5">
    <location>
        <begin position="363"/>
        <end position="389"/>
    </location>
</feature>
<dbReference type="GO" id="GO:0015186">
    <property type="term" value="F:L-glutamine transmembrane transporter activity"/>
    <property type="evidence" value="ECO:0007669"/>
    <property type="project" value="TreeGrafter"/>
</dbReference>
<evidence type="ECO:0000256" key="5">
    <source>
        <dbReference type="SAM" id="Phobius"/>
    </source>
</evidence>
<reference evidence="7" key="2">
    <citation type="submission" date="2025-09" db="UniProtKB">
        <authorList>
            <consortium name="Ensembl"/>
        </authorList>
    </citation>
    <scope>IDENTIFICATION</scope>
</reference>
<reference evidence="7" key="1">
    <citation type="submission" date="2025-08" db="UniProtKB">
        <authorList>
            <consortium name="Ensembl"/>
        </authorList>
    </citation>
    <scope>IDENTIFICATION</scope>
</reference>
<evidence type="ECO:0000256" key="2">
    <source>
        <dbReference type="ARBA" id="ARBA00022692"/>
    </source>
</evidence>
<protein>
    <submittedName>
        <fullName evidence="7">Solute carrier family 38 member 2</fullName>
    </submittedName>
</protein>
<dbReference type="HOGENOM" id="CLU_009020_0_2_1"/>
<dbReference type="PANTHER" id="PTHR22950">
    <property type="entry name" value="AMINO ACID TRANSPORTER"/>
    <property type="match status" value="1"/>
</dbReference>
<feature type="transmembrane region" description="Helical" evidence="5">
    <location>
        <begin position="470"/>
        <end position="490"/>
    </location>
</feature>
<feature type="transmembrane region" description="Helical" evidence="5">
    <location>
        <begin position="101"/>
        <end position="123"/>
    </location>
</feature>
<dbReference type="Ensembl" id="ENSPMAT00000001207.1">
    <property type="protein sequence ID" value="ENSPMAP00000001202.1"/>
    <property type="gene ID" value="ENSPMAG00000001042.1"/>
</dbReference>
<feature type="transmembrane region" description="Helical" evidence="5">
    <location>
        <begin position="144"/>
        <end position="168"/>
    </location>
</feature>
<feature type="transmembrane region" description="Helical" evidence="5">
    <location>
        <begin position="222"/>
        <end position="243"/>
    </location>
</feature>
<keyword evidence="4 5" id="KW-0472">Membrane</keyword>
<dbReference type="InterPro" id="IPR013057">
    <property type="entry name" value="AA_transpt_TM"/>
</dbReference>
<dbReference type="GO" id="GO:0005886">
    <property type="term" value="C:plasma membrane"/>
    <property type="evidence" value="ECO:0007669"/>
    <property type="project" value="TreeGrafter"/>
</dbReference>
<feature type="transmembrane region" description="Helical" evidence="5">
    <location>
        <begin position="410"/>
        <end position="428"/>
    </location>
</feature>
<feature type="transmembrane region" description="Helical" evidence="5">
    <location>
        <begin position="72"/>
        <end position="95"/>
    </location>
</feature>
<evidence type="ECO:0000256" key="4">
    <source>
        <dbReference type="ARBA" id="ARBA00023136"/>
    </source>
</evidence>
<evidence type="ECO:0000313" key="7">
    <source>
        <dbReference type="Ensembl" id="ENSPMAP00000001202.1"/>
    </source>
</evidence>
<name>S4R7M2_PETMA</name>
<dbReference type="Pfam" id="PF01490">
    <property type="entry name" value="Aa_trans"/>
    <property type="match status" value="1"/>
</dbReference>
<feature type="transmembrane region" description="Helical" evidence="5">
    <location>
        <begin position="434"/>
        <end position="458"/>
    </location>
</feature>
<dbReference type="PANTHER" id="PTHR22950:SF702">
    <property type="entry name" value="AMINO ACID TRANSPORTER PROTEIN"/>
    <property type="match status" value="1"/>
</dbReference>
<dbReference type="OMA" id="MNIMPSF"/>
<accession>S4R7M2</accession>
<proteinExistence type="predicted"/>
<feature type="transmembrane region" description="Helical" evidence="5">
    <location>
        <begin position="330"/>
        <end position="351"/>
    </location>
</feature>
<comment type="subcellular location">
    <subcellularLocation>
        <location evidence="1">Membrane</location>
        <topology evidence="1">Multi-pass membrane protein</topology>
    </subcellularLocation>
</comment>
<evidence type="ECO:0000259" key="6">
    <source>
        <dbReference type="Pfam" id="PF01490"/>
    </source>
</evidence>
<dbReference type="GeneTree" id="ENSGT00940000155486"/>
<evidence type="ECO:0000256" key="3">
    <source>
        <dbReference type="ARBA" id="ARBA00022989"/>
    </source>
</evidence>
<organism evidence="7">
    <name type="scientific">Petromyzon marinus</name>
    <name type="common">Sea lamprey</name>
    <dbReference type="NCBI Taxonomy" id="7757"/>
    <lineage>
        <taxon>Eukaryota</taxon>
        <taxon>Metazoa</taxon>
        <taxon>Chordata</taxon>
        <taxon>Craniata</taxon>
        <taxon>Vertebrata</taxon>
        <taxon>Cyclostomata</taxon>
        <taxon>Hyperoartia</taxon>
        <taxon>Petromyzontiformes</taxon>
        <taxon>Petromyzontidae</taxon>
        <taxon>Petromyzon</taxon>
    </lineage>
</organism>
<dbReference type="AlphaFoldDB" id="S4R7M2"/>
<sequence>CKLVRMYTWQLNPQAAGVAECVMSFFVFCDITFLFASCSQYDDQVDTERENFIHHDGKVHSKKHQVHEGKTSYGMSIFNLSNAIMGSGILGLSYAMANTGIILFVVLLFAVAVMSCYSVHLLLETSHAAGTKSYEQLGFLAYKHVGKIAAAAAIMLQNIGAMSSYLYIVKYEMPEVLKSLLNAPVEQQSTMVWRYLLNGNVLVIIVGFLVILPLCSLKNIGLLGYTSSFSLACMVFFLIVIVIKKFQIYCWVVTTANQTEVYTFTYDTRVNETLDGTCPISLGLFNFKTAYTIPILTFAFVAHPEILPIYMELKEPTQKKMQQVSNISMFAMLGMYLLTAIFGYLTFYGGVEAELLHTFVKLGGFSIVILLVRLAVLIAVTLTVPVVLFPMRSSVEELFFHTKTFSWLRHIIIAMMFLVLDILLVIFVPSIREIFGFIDAGSSAGTLLIFILPSLFYLKLATQSLKERIGAIMFCLAGFLLMFASIGLIITEWIRTPVKLGGK</sequence>
<keyword evidence="3 5" id="KW-1133">Transmembrane helix</keyword>